<dbReference type="Gene3D" id="1.10.10.10">
    <property type="entry name" value="Winged helix-like DNA-binding domain superfamily/Winged helix DNA-binding domain"/>
    <property type="match status" value="1"/>
</dbReference>
<dbReference type="PROSITE" id="PS50931">
    <property type="entry name" value="HTH_LYSR"/>
    <property type="match status" value="1"/>
</dbReference>
<evidence type="ECO:0000256" key="3">
    <source>
        <dbReference type="ARBA" id="ARBA00023015"/>
    </source>
</evidence>
<evidence type="ECO:0000256" key="1">
    <source>
        <dbReference type="ARBA" id="ARBA00003502"/>
    </source>
</evidence>
<dbReference type="Gene3D" id="3.40.190.290">
    <property type="match status" value="1"/>
</dbReference>
<comment type="function">
    <text evidence="1">NodD regulates the expression of the nodABCFE genes which encode other nodulation proteins. NodD is also a negative regulator of its own expression. Binds flavonoids as inducers.</text>
</comment>
<dbReference type="Pfam" id="PF03466">
    <property type="entry name" value="LysR_substrate"/>
    <property type="match status" value="1"/>
</dbReference>
<keyword evidence="4" id="KW-0238">DNA-binding</keyword>
<comment type="caution">
    <text evidence="7">The sequence shown here is derived from an EMBL/GenBank/DDBJ whole genome shotgun (WGS) entry which is preliminary data.</text>
</comment>
<evidence type="ECO:0000313" key="7">
    <source>
        <dbReference type="EMBL" id="NPU66824.1"/>
    </source>
</evidence>
<protein>
    <submittedName>
        <fullName evidence="7">LysR family transcriptional regulator</fullName>
    </submittedName>
</protein>
<keyword evidence="5" id="KW-0804">Transcription</keyword>
<dbReference type="SUPFAM" id="SSF46785">
    <property type="entry name" value="Winged helix' DNA-binding domain"/>
    <property type="match status" value="1"/>
</dbReference>
<dbReference type="SUPFAM" id="SSF53850">
    <property type="entry name" value="Periplasmic binding protein-like II"/>
    <property type="match status" value="1"/>
</dbReference>
<reference evidence="7" key="1">
    <citation type="submission" date="2020-05" db="EMBL/GenBank/DDBJ databases">
        <title>Nod-independent and nitrogen-fixing Bradyrhizobium aeschynomene sp. nov. isolated from nodules of Aeschynomene indica.</title>
        <authorList>
            <person name="Zhang Z."/>
        </authorList>
    </citation>
    <scope>NUCLEOTIDE SEQUENCE</scope>
    <source>
        <strain evidence="7">83012</strain>
    </source>
</reference>
<dbReference type="PRINTS" id="PR00039">
    <property type="entry name" value="HTHLYSR"/>
</dbReference>
<feature type="domain" description="HTH lysR-type" evidence="6">
    <location>
        <begin position="1"/>
        <end position="58"/>
    </location>
</feature>
<dbReference type="InterPro" id="IPR005119">
    <property type="entry name" value="LysR_subst-bd"/>
</dbReference>
<dbReference type="Pfam" id="PF00126">
    <property type="entry name" value="HTH_1"/>
    <property type="match status" value="1"/>
</dbReference>
<dbReference type="InterPro" id="IPR036390">
    <property type="entry name" value="WH_DNA-bd_sf"/>
</dbReference>
<evidence type="ECO:0000256" key="4">
    <source>
        <dbReference type="ARBA" id="ARBA00023125"/>
    </source>
</evidence>
<evidence type="ECO:0000256" key="5">
    <source>
        <dbReference type="ARBA" id="ARBA00023163"/>
    </source>
</evidence>
<dbReference type="CDD" id="cd05466">
    <property type="entry name" value="PBP2_LTTR_substrate"/>
    <property type="match status" value="1"/>
</dbReference>
<dbReference type="PANTHER" id="PTHR30346">
    <property type="entry name" value="TRANSCRIPTIONAL DUAL REGULATOR HCAR-RELATED"/>
    <property type="match status" value="1"/>
</dbReference>
<organism evidence="7 8">
    <name type="scientific">Bradyrhizobium aeschynomenes</name>
    <dbReference type="NCBI Taxonomy" id="2734909"/>
    <lineage>
        <taxon>Bacteria</taxon>
        <taxon>Pseudomonadati</taxon>
        <taxon>Pseudomonadota</taxon>
        <taxon>Alphaproteobacteria</taxon>
        <taxon>Hyphomicrobiales</taxon>
        <taxon>Nitrobacteraceae</taxon>
        <taxon>Bradyrhizobium</taxon>
    </lineage>
</organism>
<keyword evidence="8" id="KW-1185">Reference proteome</keyword>
<dbReference type="Proteomes" id="UP000886476">
    <property type="component" value="Unassembled WGS sequence"/>
</dbReference>
<evidence type="ECO:0000256" key="2">
    <source>
        <dbReference type="ARBA" id="ARBA00009437"/>
    </source>
</evidence>
<dbReference type="InterPro" id="IPR036388">
    <property type="entry name" value="WH-like_DNA-bd_sf"/>
</dbReference>
<dbReference type="RefSeq" id="WP_172111925.1">
    <property type="nucleotide sequence ID" value="NZ_JABFDN010000005.1"/>
</dbReference>
<evidence type="ECO:0000259" key="6">
    <source>
        <dbReference type="PROSITE" id="PS50931"/>
    </source>
</evidence>
<dbReference type="PANTHER" id="PTHR30346:SF28">
    <property type="entry name" value="HTH-TYPE TRANSCRIPTIONAL REGULATOR CYNR"/>
    <property type="match status" value="1"/>
</dbReference>
<dbReference type="EMBL" id="JABFDN010000005">
    <property type="protein sequence ID" value="NPU66824.1"/>
    <property type="molecule type" value="Genomic_DNA"/>
</dbReference>
<keyword evidence="3" id="KW-0805">Transcription regulation</keyword>
<accession>A0ABX2CF46</accession>
<proteinExistence type="inferred from homology"/>
<comment type="similarity">
    <text evidence="2">Belongs to the LysR transcriptional regulatory family.</text>
</comment>
<dbReference type="InterPro" id="IPR000847">
    <property type="entry name" value="LysR_HTH_N"/>
</dbReference>
<gene>
    <name evidence="7" type="ORF">HL667_17610</name>
</gene>
<evidence type="ECO:0000313" key="8">
    <source>
        <dbReference type="Proteomes" id="UP000886476"/>
    </source>
</evidence>
<name>A0ABX2CF46_9BRAD</name>
<sequence>MEMHQVRYFLAVARLLHFTRAAEECNVTQPSLTRAIKQLEAELGGDLFRRERPAAQLTELGQRMQPLLKQCYEAAVGARTLASSFKSGELGTLRIALADSIDLALLLPLLDQLQRQFNKLELRLLRGSSRTIADHLKNGEAELGIASEIDETWDRLDVWPLFTEDFALVTSERHRLGAQDRIGIDELGGEAFLSRCYCEHSDRLRTLMRDRGIDLDRSHDIHSERDLIALVEAGVGIGVVPQTTALPPTLHRASVDGLDARRTVHLYGVAGRERTAVASAVMRMLRGRNWREWLDREADA</sequence>